<evidence type="ECO:0000313" key="3">
    <source>
        <dbReference type="Proteomes" id="UP000192940"/>
    </source>
</evidence>
<dbReference type="InterPro" id="IPR002731">
    <property type="entry name" value="ATPase_BadF"/>
</dbReference>
<dbReference type="RefSeq" id="WP_208919637.1">
    <property type="nucleotide sequence ID" value="NZ_LT840184.1"/>
</dbReference>
<sequence>MVHEVVIGIDGGGSQTRVMVSDLSGHILSYAKGGASSIHKDSNAHENVQKTIQMALSVAGCSIDQVKGIYAGIAGYESEQDLKWVKRLTDVEGLHCPKWYVNDSVVAHAGAFLGKPGIVVVSGTGSIIFAVTEQGIQLKNNDFHHYAESAARFLSYDTIFEILAGNIQRSDETMVRNIQSYWNVENLDQLRTLAARGFIEDRRERDKKFGEMASIITNAAQEGSRLAQIVCDKAIDQIMVGVEILGSFFQSGLLSVTGIGSVINSPYMKSKFIESLQSGKNKRYRFNNPELSAVSGAVMMALKSLDIPIDFKTIELIRDHPHSTW</sequence>
<dbReference type="PANTHER" id="PTHR43190:SF3">
    <property type="entry name" value="N-ACETYL-D-GLUCOSAMINE KINASE"/>
    <property type="match status" value="1"/>
</dbReference>
<accession>A0A1X7HDK4</accession>
<gene>
    <name evidence="2" type="ORF">SAMN05661091_2662</name>
</gene>
<organism evidence="2 3">
    <name type="scientific">Paenibacillus uliginis N3/975</name>
    <dbReference type="NCBI Taxonomy" id="1313296"/>
    <lineage>
        <taxon>Bacteria</taxon>
        <taxon>Bacillati</taxon>
        <taxon>Bacillota</taxon>
        <taxon>Bacilli</taxon>
        <taxon>Bacillales</taxon>
        <taxon>Paenibacillaceae</taxon>
        <taxon>Paenibacillus</taxon>
    </lineage>
</organism>
<reference evidence="2 3" key="1">
    <citation type="submission" date="2017-04" db="EMBL/GenBank/DDBJ databases">
        <authorList>
            <person name="Afonso C.L."/>
            <person name="Miller P.J."/>
            <person name="Scott M.A."/>
            <person name="Spackman E."/>
            <person name="Goraichik I."/>
            <person name="Dimitrov K.M."/>
            <person name="Suarez D.L."/>
            <person name="Swayne D.E."/>
        </authorList>
    </citation>
    <scope>NUCLEOTIDE SEQUENCE [LARGE SCALE GENOMIC DNA]</scope>
    <source>
        <strain evidence="2 3">N3/975</strain>
    </source>
</reference>
<name>A0A1X7HDK4_9BACL</name>
<dbReference type="Gene3D" id="3.30.420.40">
    <property type="match status" value="2"/>
</dbReference>
<keyword evidence="2" id="KW-0808">Transferase</keyword>
<dbReference type="Pfam" id="PF01869">
    <property type="entry name" value="BcrAD_BadFG"/>
    <property type="match status" value="1"/>
</dbReference>
<dbReference type="InterPro" id="IPR052519">
    <property type="entry name" value="Euk-type_GlcNAc_Kinase"/>
</dbReference>
<dbReference type="Proteomes" id="UP000192940">
    <property type="component" value="Chromosome I"/>
</dbReference>
<dbReference type="InterPro" id="IPR043129">
    <property type="entry name" value="ATPase_NBD"/>
</dbReference>
<keyword evidence="3" id="KW-1185">Reference proteome</keyword>
<dbReference type="STRING" id="1313296.SAMN05661091_2662"/>
<proteinExistence type="predicted"/>
<evidence type="ECO:0000313" key="2">
    <source>
        <dbReference type="EMBL" id="SMF84592.1"/>
    </source>
</evidence>
<evidence type="ECO:0000259" key="1">
    <source>
        <dbReference type="Pfam" id="PF01869"/>
    </source>
</evidence>
<protein>
    <submittedName>
        <fullName evidence="2">Glucosamine kinase</fullName>
    </submittedName>
</protein>
<dbReference type="SUPFAM" id="SSF53067">
    <property type="entry name" value="Actin-like ATPase domain"/>
    <property type="match status" value="2"/>
</dbReference>
<dbReference type="GO" id="GO:0016301">
    <property type="term" value="F:kinase activity"/>
    <property type="evidence" value="ECO:0007669"/>
    <property type="project" value="UniProtKB-KW"/>
</dbReference>
<keyword evidence="2" id="KW-0418">Kinase</keyword>
<dbReference type="AlphaFoldDB" id="A0A1X7HDK4"/>
<feature type="domain" description="ATPase BadF/BadG/BcrA/BcrD type" evidence="1">
    <location>
        <begin position="7"/>
        <end position="137"/>
    </location>
</feature>
<dbReference type="PANTHER" id="PTHR43190">
    <property type="entry name" value="N-ACETYL-D-GLUCOSAMINE KINASE"/>
    <property type="match status" value="1"/>
</dbReference>
<dbReference type="EMBL" id="LT840184">
    <property type="protein sequence ID" value="SMF84592.1"/>
    <property type="molecule type" value="Genomic_DNA"/>
</dbReference>